<comment type="caution">
    <text evidence="2">The sequence shown here is derived from an EMBL/GenBank/DDBJ whole genome shotgun (WGS) entry which is preliminary data.</text>
</comment>
<feature type="region of interest" description="Disordered" evidence="1">
    <location>
        <begin position="78"/>
        <end position="97"/>
    </location>
</feature>
<protein>
    <recommendedName>
        <fullName evidence="4">Zinc-ribbon 15 domain-containing protein</fullName>
    </recommendedName>
</protein>
<accession>A0A4T0TBX1</accession>
<dbReference type="AlphaFoldDB" id="A0A4T0TBX1"/>
<dbReference type="PANTHER" id="PTHR28139:SF1">
    <property type="entry name" value="UPF0768 PROTEIN YBL029C-A"/>
    <property type="match status" value="1"/>
</dbReference>
<name>A0A4T0TBX1_9BASI</name>
<reference evidence="2 3" key="1">
    <citation type="submission" date="2019-03" db="EMBL/GenBank/DDBJ databases">
        <title>Sequencing 25 genomes of Wallemia mellicola.</title>
        <authorList>
            <person name="Gostincar C."/>
        </authorList>
    </citation>
    <scope>NUCLEOTIDE SEQUENCE [LARGE SCALE GENOMIC DNA]</scope>
    <source>
        <strain evidence="2 3">EXF-757</strain>
    </source>
</reference>
<evidence type="ECO:0008006" key="4">
    <source>
        <dbReference type="Google" id="ProtNLM"/>
    </source>
</evidence>
<organism evidence="2 3">
    <name type="scientific">Wallemia mellicola</name>
    <dbReference type="NCBI Taxonomy" id="1708541"/>
    <lineage>
        <taxon>Eukaryota</taxon>
        <taxon>Fungi</taxon>
        <taxon>Dikarya</taxon>
        <taxon>Basidiomycota</taxon>
        <taxon>Wallemiomycotina</taxon>
        <taxon>Wallemiomycetes</taxon>
        <taxon>Wallemiales</taxon>
        <taxon>Wallemiaceae</taxon>
        <taxon>Wallemia</taxon>
    </lineage>
</organism>
<sequence length="97" mass="11218">MDFIPLCFTFGCPVKLKPDGQQPSQPLLCPHCNNGALAPFKSRRWFEFCFLPIIPFGSDHIWHCNICSWEADRKSFNPIPAQQSFQPPYQPPYQSPY</sequence>
<evidence type="ECO:0000256" key="1">
    <source>
        <dbReference type="SAM" id="MobiDB-lite"/>
    </source>
</evidence>
<dbReference type="Proteomes" id="UP000310708">
    <property type="component" value="Unassembled WGS sequence"/>
</dbReference>
<dbReference type="EMBL" id="SPRX01000060">
    <property type="protein sequence ID" value="TIC62854.1"/>
    <property type="molecule type" value="Genomic_DNA"/>
</dbReference>
<evidence type="ECO:0000313" key="2">
    <source>
        <dbReference type="EMBL" id="TIC62854.1"/>
    </source>
</evidence>
<evidence type="ECO:0000313" key="3">
    <source>
        <dbReference type="Proteomes" id="UP000310708"/>
    </source>
</evidence>
<gene>
    <name evidence="2" type="ORF">E3Q01_03700</name>
</gene>
<dbReference type="PANTHER" id="PTHR28139">
    <property type="entry name" value="UPF0768 PROTEIN YBL029C-A"/>
    <property type="match status" value="1"/>
</dbReference>
<proteinExistence type="predicted"/>
<feature type="compositionally biased region" description="Pro residues" evidence="1">
    <location>
        <begin position="88"/>
        <end position="97"/>
    </location>
</feature>